<organism evidence="14 15">
    <name type="scientific">Lysobacter antibioticus</name>
    <dbReference type="NCBI Taxonomy" id="84531"/>
    <lineage>
        <taxon>Bacteria</taxon>
        <taxon>Pseudomonadati</taxon>
        <taxon>Pseudomonadota</taxon>
        <taxon>Gammaproteobacteria</taxon>
        <taxon>Lysobacterales</taxon>
        <taxon>Lysobacteraceae</taxon>
        <taxon>Lysobacter</taxon>
    </lineage>
</organism>
<dbReference type="InterPro" id="IPR003018">
    <property type="entry name" value="GAF"/>
</dbReference>
<feature type="domain" description="Histidine kinase" evidence="10">
    <location>
        <begin position="310"/>
        <end position="531"/>
    </location>
</feature>
<evidence type="ECO:0000256" key="8">
    <source>
        <dbReference type="ARBA" id="ARBA00023012"/>
    </source>
</evidence>
<dbReference type="SUPFAM" id="SSF52172">
    <property type="entry name" value="CheY-like"/>
    <property type="match status" value="1"/>
</dbReference>
<dbReference type="Pfam" id="PF13426">
    <property type="entry name" value="PAS_9"/>
    <property type="match status" value="1"/>
</dbReference>
<evidence type="ECO:0000256" key="6">
    <source>
        <dbReference type="ARBA" id="ARBA00022777"/>
    </source>
</evidence>
<dbReference type="SUPFAM" id="SSF55874">
    <property type="entry name" value="ATPase domain of HSP90 chaperone/DNA topoisomerase II/histidine kinase"/>
    <property type="match status" value="1"/>
</dbReference>
<evidence type="ECO:0000313" key="14">
    <source>
        <dbReference type="EMBL" id="ALN81042.1"/>
    </source>
</evidence>
<dbReference type="CDD" id="cd00082">
    <property type="entry name" value="HisKA"/>
    <property type="match status" value="1"/>
</dbReference>
<dbReference type="InterPro" id="IPR004358">
    <property type="entry name" value="Sig_transdc_His_kin-like_C"/>
</dbReference>
<dbReference type="Proteomes" id="UP000060787">
    <property type="component" value="Chromosome"/>
</dbReference>
<dbReference type="Gene3D" id="3.30.450.40">
    <property type="match status" value="1"/>
</dbReference>
<gene>
    <name evidence="14" type="ORF">LA76x_2911</name>
</gene>
<dbReference type="Gene3D" id="3.30.565.10">
    <property type="entry name" value="Histidine kinase-like ATPase, C-terminal domain"/>
    <property type="match status" value="1"/>
</dbReference>
<evidence type="ECO:0000259" key="13">
    <source>
        <dbReference type="PROSITE" id="PS50113"/>
    </source>
</evidence>
<keyword evidence="15" id="KW-1185">Reference proteome</keyword>
<dbReference type="SMART" id="SM00448">
    <property type="entry name" value="REC"/>
    <property type="match status" value="1"/>
</dbReference>
<dbReference type="InterPro" id="IPR000700">
    <property type="entry name" value="PAS-assoc_C"/>
</dbReference>
<dbReference type="Gene3D" id="3.30.450.20">
    <property type="entry name" value="PAS domain"/>
    <property type="match status" value="1"/>
</dbReference>
<dbReference type="InterPro" id="IPR011006">
    <property type="entry name" value="CheY-like_superfamily"/>
</dbReference>
<dbReference type="Pfam" id="PF13185">
    <property type="entry name" value="GAF_2"/>
    <property type="match status" value="1"/>
</dbReference>
<keyword evidence="4" id="KW-0808">Transferase</keyword>
<name>A0A0S2FBT8_LYSAN</name>
<keyword evidence="7" id="KW-0067">ATP-binding</keyword>
<dbReference type="SUPFAM" id="SSF55785">
    <property type="entry name" value="PYP-like sensor domain (PAS domain)"/>
    <property type="match status" value="1"/>
</dbReference>
<dbReference type="PROSITE" id="PS50110">
    <property type="entry name" value="RESPONSE_REGULATORY"/>
    <property type="match status" value="1"/>
</dbReference>
<dbReference type="InterPro" id="IPR003594">
    <property type="entry name" value="HATPase_dom"/>
</dbReference>
<dbReference type="InterPro" id="IPR036097">
    <property type="entry name" value="HisK_dim/P_sf"/>
</dbReference>
<feature type="modified residue" description="4-aspartylphosphate" evidence="9">
    <location>
        <position position="601"/>
    </location>
</feature>
<accession>A0A0S2FBT8</accession>
<dbReference type="GO" id="GO:0005524">
    <property type="term" value="F:ATP binding"/>
    <property type="evidence" value="ECO:0007669"/>
    <property type="project" value="UniProtKB-KW"/>
</dbReference>
<dbReference type="SMART" id="SM00091">
    <property type="entry name" value="PAS"/>
    <property type="match status" value="1"/>
</dbReference>
<dbReference type="STRING" id="84531.LA76x_2911"/>
<dbReference type="EMBL" id="CP011129">
    <property type="protein sequence ID" value="ALN81042.1"/>
    <property type="molecule type" value="Genomic_DNA"/>
</dbReference>
<reference evidence="14 15" key="1">
    <citation type="journal article" date="2015" name="BMC Genomics">
        <title>Comparative genomics and metabolic profiling of the genus Lysobacter.</title>
        <authorList>
            <person name="de Bruijn I."/>
            <person name="Cheng X."/>
            <person name="de Jager V."/>
            <person name="Exposito R.G."/>
            <person name="Watrous J."/>
            <person name="Patel N."/>
            <person name="Postma J."/>
            <person name="Dorrestein P.C."/>
            <person name="Kobayashi D."/>
            <person name="Raaijmakers J.M."/>
        </authorList>
    </citation>
    <scope>NUCLEOTIDE SEQUENCE [LARGE SCALE GENOMIC DNA]</scope>
    <source>
        <strain evidence="14 15">76</strain>
    </source>
</reference>
<dbReference type="InterPro" id="IPR001789">
    <property type="entry name" value="Sig_transdc_resp-reg_receiver"/>
</dbReference>
<dbReference type="InterPro" id="IPR003661">
    <property type="entry name" value="HisK_dim/P_dom"/>
</dbReference>
<evidence type="ECO:0000256" key="1">
    <source>
        <dbReference type="ARBA" id="ARBA00000085"/>
    </source>
</evidence>
<dbReference type="SUPFAM" id="SSF55781">
    <property type="entry name" value="GAF domain-like"/>
    <property type="match status" value="1"/>
</dbReference>
<feature type="domain" description="Response regulatory" evidence="11">
    <location>
        <begin position="551"/>
        <end position="666"/>
    </location>
</feature>
<keyword evidence="5" id="KW-0547">Nucleotide-binding</keyword>
<evidence type="ECO:0000256" key="4">
    <source>
        <dbReference type="ARBA" id="ARBA00022679"/>
    </source>
</evidence>
<dbReference type="SMART" id="SM00065">
    <property type="entry name" value="GAF"/>
    <property type="match status" value="1"/>
</dbReference>
<keyword evidence="6" id="KW-0418">Kinase</keyword>
<dbReference type="Pfam" id="PF00512">
    <property type="entry name" value="HisKA"/>
    <property type="match status" value="1"/>
</dbReference>
<proteinExistence type="predicted"/>
<evidence type="ECO:0000259" key="12">
    <source>
        <dbReference type="PROSITE" id="PS50112"/>
    </source>
</evidence>
<sequence>MSESALFPGLFEAVPDALIVVDGDGRIVQANAQAERLFGYRSGGLERVAIEQLIPASARDRHRDHRARYMRQPHVRPMGVTGQSLIGQRLDGAQFPVEIALSPIDSDQGLRYLASVRDISETQRARQALVRARYDALAARIGQLALEAQDESGVVDHVPALLAAALDTRVVAVVFVTDDRQSVATRASTGLDEAAAASRSPIGFDREALLARIAEGETLVVDDLAGDTDGRFPLVVAGSGSAVLLPLSDRGRPMGALLVVSSQPRHFDHDALHLLQSVANLIAAFVQRRRTEEQLAHSQRLDAIGQLTGGIAHDFNNLLTVLSGSLQLLEMEHEQRPEASELIASALRSVGRGAELTGKLLAFARRQRLMPQAVAVPALLRDVESMLQRTLGDSVRLYVRCEDDLPTAYVDPTQLDAALVNLALNARDAMPRGGEITVEAGVHQVGDQAASGELAAGRYVRISVTDTGRGMAPEILARAMEPFFTTKEAGRGSGLGLSMAYGFAKQSGGHLRIDSTLGYGTRVALFLPAAQALAAAASPVAATRVQGKGEAVLVVEDDGAVRNIAVAFLRSAGYQVLAVASAEEALRRLSDDESIALLFSDVMLGEGMNGKELAIAARGLRPRLPILLTSGYEIDATEPAATAEAFELLRKPYRREQLAAAVARALDPLIDERAAPQ</sequence>
<dbReference type="InterPro" id="IPR036890">
    <property type="entry name" value="HATPase_C_sf"/>
</dbReference>
<dbReference type="Gene3D" id="3.40.50.2300">
    <property type="match status" value="1"/>
</dbReference>
<evidence type="ECO:0000313" key="15">
    <source>
        <dbReference type="Proteomes" id="UP000060787"/>
    </source>
</evidence>
<feature type="domain" description="PAC" evidence="13">
    <location>
        <begin position="80"/>
        <end position="131"/>
    </location>
</feature>
<evidence type="ECO:0000256" key="9">
    <source>
        <dbReference type="PROSITE-ProRule" id="PRU00169"/>
    </source>
</evidence>
<feature type="domain" description="PAS" evidence="12">
    <location>
        <begin position="3"/>
        <end position="40"/>
    </location>
</feature>
<dbReference type="EC" id="2.7.13.3" evidence="2"/>
<dbReference type="InterPro" id="IPR005467">
    <property type="entry name" value="His_kinase_dom"/>
</dbReference>
<dbReference type="InterPro" id="IPR000014">
    <property type="entry name" value="PAS"/>
</dbReference>
<dbReference type="Gene3D" id="1.10.287.130">
    <property type="match status" value="1"/>
</dbReference>
<dbReference type="Pfam" id="PF00072">
    <property type="entry name" value="Response_reg"/>
    <property type="match status" value="1"/>
</dbReference>
<keyword evidence="3 9" id="KW-0597">Phosphoprotein</keyword>
<dbReference type="PANTHER" id="PTHR43065">
    <property type="entry name" value="SENSOR HISTIDINE KINASE"/>
    <property type="match status" value="1"/>
</dbReference>
<dbReference type="CDD" id="cd00130">
    <property type="entry name" value="PAS"/>
    <property type="match status" value="1"/>
</dbReference>
<evidence type="ECO:0000256" key="5">
    <source>
        <dbReference type="ARBA" id="ARBA00022741"/>
    </source>
</evidence>
<dbReference type="SMART" id="SM00387">
    <property type="entry name" value="HATPase_c"/>
    <property type="match status" value="1"/>
</dbReference>
<dbReference type="InterPro" id="IPR035965">
    <property type="entry name" value="PAS-like_dom_sf"/>
</dbReference>
<dbReference type="InterPro" id="IPR029016">
    <property type="entry name" value="GAF-like_dom_sf"/>
</dbReference>
<protein>
    <recommendedName>
        <fullName evidence="2">histidine kinase</fullName>
        <ecNumber evidence="2">2.7.13.3</ecNumber>
    </recommendedName>
</protein>
<evidence type="ECO:0000256" key="2">
    <source>
        <dbReference type="ARBA" id="ARBA00012438"/>
    </source>
</evidence>
<dbReference type="GO" id="GO:0000155">
    <property type="term" value="F:phosphorelay sensor kinase activity"/>
    <property type="evidence" value="ECO:0007669"/>
    <property type="project" value="InterPro"/>
</dbReference>
<comment type="catalytic activity">
    <reaction evidence="1">
        <text>ATP + protein L-histidine = ADP + protein N-phospho-L-histidine.</text>
        <dbReference type="EC" id="2.7.13.3"/>
    </reaction>
</comment>
<dbReference type="PROSITE" id="PS50112">
    <property type="entry name" value="PAS"/>
    <property type="match status" value="1"/>
</dbReference>
<dbReference type="Pfam" id="PF02518">
    <property type="entry name" value="HATPase_c"/>
    <property type="match status" value="1"/>
</dbReference>
<dbReference type="SUPFAM" id="SSF47384">
    <property type="entry name" value="Homodimeric domain of signal transducing histidine kinase"/>
    <property type="match status" value="1"/>
</dbReference>
<evidence type="ECO:0000256" key="3">
    <source>
        <dbReference type="ARBA" id="ARBA00022553"/>
    </source>
</evidence>
<dbReference type="KEGG" id="lab:LA76x_2911"/>
<evidence type="ECO:0000259" key="10">
    <source>
        <dbReference type="PROSITE" id="PS50109"/>
    </source>
</evidence>
<dbReference type="AlphaFoldDB" id="A0A0S2FBT8"/>
<dbReference type="PANTHER" id="PTHR43065:SF46">
    <property type="entry name" value="C4-DICARBOXYLATE TRANSPORT SENSOR PROTEIN DCTB"/>
    <property type="match status" value="1"/>
</dbReference>
<dbReference type="PRINTS" id="PR00344">
    <property type="entry name" value="BCTRLSENSOR"/>
</dbReference>
<evidence type="ECO:0000259" key="11">
    <source>
        <dbReference type="PROSITE" id="PS50110"/>
    </source>
</evidence>
<dbReference type="PATRIC" id="fig|84531.8.peg.2924"/>
<dbReference type="PROSITE" id="PS50113">
    <property type="entry name" value="PAC"/>
    <property type="match status" value="1"/>
</dbReference>
<keyword evidence="8" id="KW-0902">Two-component regulatory system</keyword>
<evidence type="ECO:0000256" key="7">
    <source>
        <dbReference type="ARBA" id="ARBA00022840"/>
    </source>
</evidence>
<dbReference type="PROSITE" id="PS50109">
    <property type="entry name" value="HIS_KIN"/>
    <property type="match status" value="1"/>
</dbReference>
<dbReference type="NCBIfam" id="TIGR00229">
    <property type="entry name" value="sensory_box"/>
    <property type="match status" value="1"/>
</dbReference>
<dbReference type="SMART" id="SM00388">
    <property type="entry name" value="HisKA"/>
    <property type="match status" value="1"/>
</dbReference>